<dbReference type="EMBL" id="CAJNOK010000878">
    <property type="protein sequence ID" value="CAF0780876.1"/>
    <property type="molecule type" value="Genomic_DNA"/>
</dbReference>
<dbReference type="Proteomes" id="UP000681722">
    <property type="component" value="Unassembled WGS sequence"/>
</dbReference>
<keyword evidence="7" id="KW-1185">Reference proteome</keyword>
<dbReference type="EMBL" id="CAJOBA010000878">
    <property type="protein sequence ID" value="CAF3562491.1"/>
    <property type="molecule type" value="Genomic_DNA"/>
</dbReference>
<dbReference type="Proteomes" id="UP000682733">
    <property type="component" value="Unassembled WGS sequence"/>
</dbReference>
<proteinExistence type="predicted"/>
<dbReference type="Proteomes" id="UP000663829">
    <property type="component" value="Unassembled WGS sequence"/>
</dbReference>
<evidence type="ECO:0000259" key="2">
    <source>
        <dbReference type="Pfam" id="PF05699"/>
    </source>
</evidence>
<evidence type="ECO:0000313" key="5">
    <source>
        <dbReference type="EMBL" id="CAF3562491.1"/>
    </source>
</evidence>
<evidence type="ECO:0000313" key="6">
    <source>
        <dbReference type="EMBL" id="CAF4434270.1"/>
    </source>
</evidence>
<dbReference type="AlphaFoldDB" id="A0A815YHB2"/>
<name>A0A815YHB2_9BILA</name>
<feature type="region of interest" description="Disordered" evidence="1">
    <location>
        <begin position="46"/>
        <end position="84"/>
    </location>
</feature>
<gene>
    <name evidence="4" type="ORF">GPM918_LOCUS40391</name>
    <name evidence="3" type="ORF">OVA965_LOCUS3600</name>
    <name evidence="6" type="ORF">SRO942_LOCUS41330</name>
    <name evidence="5" type="ORF">TMI583_LOCUS3599</name>
</gene>
<feature type="compositionally biased region" description="Low complexity" evidence="1">
    <location>
        <begin position="46"/>
        <end position="79"/>
    </location>
</feature>
<comment type="caution">
    <text evidence="4">The sequence shown here is derived from an EMBL/GenBank/DDBJ whole genome shotgun (WGS) entry which is preliminary data.</text>
</comment>
<dbReference type="InterPro" id="IPR008906">
    <property type="entry name" value="HATC_C_dom"/>
</dbReference>
<dbReference type="Proteomes" id="UP000677228">
    <property type="component" value="Unassembled WGS sequence"/>
</dbReference>
<dbReference type="SUPFAM" id="SSF53098">
    <property type="entry name" value="Ribonuclease H-like"/>
    <property type="match status" value="1"/>
</dbReference>
<dbReference type="OrthoDB" id="4837779at2759"/>
<organism evidence="4 7">
    <name type="scientific">Didymodactylos carnosus</name>
    <dbReference type="NCBI Taxonomy" id="1234261"/>
    <lineage>
        <taxon>Eukaryota</taxon>
        <taxon>Metazoa</taxon>
        <taxon>Spiralia</taxon>
        <taxon>Gnathifera</taxon>
        <taxon>Rotifera</taxon>
        <taxon>Eurotatoria</taxon>
        <taxon>Bdelloidea</taxon>
        <taxon>Philodinida</taxon>
        <taxon>Philodinidae</taxon>
        <taxon>Didymodactylos</taxon>
    </lineage>
</organism>
<dbReference type="GO" id="GO:0046983">
    <property type="term" value="F:protein dimerization activity"/>
    <property type="evidence" value="ECO:0007669"/>
    <property type="project" value="InterPro"/>
</dbReference>
<evidence type="ECO:0000256" key="1">
    <source>
        <dbReference type="SAM" id="MobiDB-lite"/>
    </source>
</evidence>
<dbReference type="Pfam" id="PF05699">
    <property type="entry name" value="Dimer_Tnp_hAT"/>
    <property type="match status" value="1"/>
</dbReference>
<evidence type="ECO:0000313" key="7">
    <source>
        <dbReference type="Proteomes" id="UP000663829"/>
    </source>
</evidence>
<dbReference type="EMBL" id="CAJOBC010095679">
    <property type="protein sequence ID" value="CAF4434270.1"/>
    <property type="molecule type" value="Genomic_DNA"/>
</dbReference>
<accession>A0A815YHB2</accession>
<protein>
    <recommendedName>
        <fullName evidence="2">HAT C-terminal dimerisation domain-containing protein</fullName>
    </recommendedName>
</protein>
<sequence length="203" mass="22263">KYAFFDPLGFSVLNEIDIQHIENEINDIIRNEINYQNQVSATTTPTSTITSSLSSSTTGAASSSSSSLSTTTATSSSSSKIEPKPSTLDEFLLACEESQISDSQKVNSARLTLDEELVNYKKCAIDFCSRQKPTASASINLWKKYYNDFPVLSQLARVYLSTPGTNIACESAFSISAYVARKERARLSADNLSFTMFLKDKIA</sequence>
<dbReference type="InterPro" id="IPR012337">
    <property type="entry name" value="RNaseH-like_sf"/>
</dbReference>
<feature type="non-terminal residue" evidence="4">
    <location>
        <position position="1"/>
    </location>
</feature>
<dbReference type="EMBL" id="CAJNOQ010029851">
    <property type="protein sequence ID" value="CAF1570885.1"/>
    <property type="molecule type" value="Genomic_DNA"/>
</dbReference>
<reference evidence="4" key="1">
    <citation type="submission" date="2021-02" db="EMBL/GenBank/DDBJ databases">
        <authorList>
            <person name="Nowell W R."/>
        </authorList>
    </citation>
    <scope>NUCLEOTIDE SEQUENCE</scope>
</reference>
<feature type="domain" description="HAT C-terminal dimerisation" evidence="2">
    <location>
        <begin position="134"/>
        <end position="201"/>
    </location>
</feature>
<evidence type="ECO:0000313" key="3">
    <source>
        <dbReference type="EMBL" id="CAF0780876.1"/>
    </source>
</evidence>
<evidence type="ECO:0000313" key="4">
    <source>
        <dbReference type="EMBL" id="CAF1570885.1"/>
    </source>
</evidence>